<evidence type="ECO:0000313" key="7">
    <source>
        <dbReference type="EMBL" id="KAK7872312.1"/>
    </source>
</evidence>
<evidence type="ECO:0000256" key="1">
    <source>
        <dbReference type="ARBA" id="ARBA00008418"/>
    </source>
</evidence>
<dbReference type="GO" id="GO:0051014">
    <property type="term" value="P:actin filament severing"/>
    <property type="evidence" value="ECO:0007669"/>
    <property type="project" value="TreeGrafter"/>
</dbReference>
<dbReference type="AlphaFoldDB" id="A0AAN9W6R6"/>
<feature type="domain" description="HP" evidence="6">
    <location>
        <begin position="826"/>
        <end position="892"/>
    </location>
</feature>
<dbReference type="GO" id="GO:0015629">
    <property type="term" value="C:actin cytoskeleton"/>
    <property type="evidence" value="ECO:0007669"/>
    <property type="project" value="TreeGrafter"/>
</dbReference>
<evidence type="ECO:0000256" key="2">
    <source>
        <dbReference type="ARBA" id="ARBA00022467"/>
    </source>
</evidence>
<dbReference type="CDD" id="cd11290">
    <property type="entry name" value="gelsolin_S1_like"/>
    <property type="match status" value="1"/>
</dbReference>
<dbReference type="Proteomes" id="UP001378592">
    <property type="component" value="Unassembled WGS sequence"/>
</dbReference>
<proteinExistence type="inferred from homology"/>
<dbReference type="PROSITE" id="PS51089">
    <property type="entry name" value="HP"/>
    <property type="match status" value="1"/>
</dbReference>
<evidence type="ECO:0000259" key="6">
    <source>
        <dbReference type="PROSITE" id="PS51089"/>
    </source>
</evidence>
<protein>
    <recommendedName>
        <fullName evidence="6">HP domain-containing protein</fullName>
    </recommendedName>
</protein>
<dbReference type="EMBL" id="JAZDUA010000026">
    <property type="protein sequence ID" value="KAK7872312.1"/>
    <property type="molecule type" value="Genomic_DNA"/>
</dbReference>
<dbReference type="FunFam" id="3.40.20.10:FF:000001">
    <property type="entry name" value="Gelsolin"/>
    <property type="match status" value="1"/>
</dbReference>
<dbReference type="FunFam" id="3.40.20.10:FF:000005">
    <property type="entry name" value="Gelsolin"/>
    <property type="match status" value="1"/>
</dbReference>
<dbReference type="GO" id="GO:0005737">
    <property type="term" value="C:cytoplasm"/>
    <property type="evidence" value="ECO:0007669"/>
    <property type="project" value="TreeGrafter"/>
</dbReference>
<dbReference type="PRINTS" id="PR00597">
    <property type="entry name" value="GELSOLIN"/>
</dbReference>
<keyword evidence="8" id="KW-1185">Reference proteome</keyword>
<reference evidence="7 8" key="1">
    <citation type="submission" date="2024-03" db="EMBL/GenBank/DDBJ databases">
        <title>The genome assembly and annotation of the cricket Gryllus longicercus Weissman &amp; Gray.</title>
        <authorList>
            <person name="Szrajer S."/>
            <person name="Gray D."/>
            <person name="Ylla G."/>
        </authorList>
    </citation>
    <scope>NUCLEOTIDE SEQUENCE [LARGE SCALE GENOMIC DNA]</scope>
    <source>
        <strain evidence="7">DAG 2021-001</strain>
        <tissue evidence="7">Whole body minus gut</tissue>
    </source>
</reference>
<comment type="caution">
    <text evidence="7">The sequence shown here is derived from an EMBL/GenBank/DDBJ whole genome shotgun (WGS) entry which is preliminary data.</text>
</comment>
<dbReference type="GO" id="GO:0008154">
    <property type="term" value="P:actin polymerization or depolymerization"/>
    <property type="evidence" value="ECO:0007669"/>
    <property type="project" value="TreeGrafter"/>
</dbReference>
<name>A0AAN9W6R6_9ORTH</name>
<keyword evidence="3" id="KW-0677">Repeat</keyword>
<dbReference type="GO" id="GO:0051016">
    <property type="term" value="P:barbed-end actin filament capping"/>
    <property type="evidence" value="ECO:0007669"/>
    <property type="project" value="TreeGrafter"/>
</dbReference>
<dbReference type="CDD" id="cd11293">
    <property type="entry name" value="gelsolin_S4_like"/>
    <property type="match status" value="1"/>
</dbReference>
<evidence type="ECO:0000256" key="4">
    <source>
        <dbReference type="ARBA" id="ARBA00023203"/>
    </source>
</evidence>
<dbReference type="CDD" id="cd11291">
    <property type="entry name" value="gelsolin_S6_like"/>
    <property type="match status" value="1"/>
</dbReference>
<comment type="similarity">
    <text evidence="1">Belongs to the villin/gelsolin family.</text>
</comment>
<feature type="region of interest" description="Disordered" evidence="5">
    <location>
        <begin position="1"/>
        <end position="36"/>
    </location>
</feature>
<accession>A0AAN9W6R6</accession>
<gene>
    <name evidence="7" type="ORF">R5R35_002764</name>
</gene>
<keyword evidence="2" id="KW-0117">Actin capping</keyword>
<dbReference type="InterPro" id="IPR029006">
    <property type="entry name" value="ADF-H/Gelsolin-like_dom_sf"/>
</dbReference>
<dbReference type="GO" id="GO:0051015">
    <property type="term" value="F:actin filament binding"/>
    <property type="evidence" value="ECO:0007669"/>
    <property type="project" value="InterPro"/>
</dbReference>
<dbReference type="Pfam" id="PF00626">
    <property type="entry name" value="Gelsolin"/>
    <property type="match status" value="6"/>
</dbReference>
<organism evidence="7 8">
    <name type="scientific">Gryllus longicercus</name>
    <dbReference type="NCBI Taxonomy" id="2509291"/>
    <lineage>
        <taxon>Eukaryota</taxon>
        <taxon>Metazoa</taxon>
        <taxon>Ecdysozoa</taxon>
        <taxon>Arthropoda</taxon>
        <taxon>Hexapoda</taxon>
        <taxon>Insecta</taxon>
        <taxon>Pterygota</taxon>
        <taxon>Neoptera</taxon>
        <taxon>Polyneoptera</taxon>
        <taxon>Orthoptera</taxon>
        <taxon>Ensifera</taxon>
        <taxon>Gryllidea</taxon>
        <taxon>Grylloidea</taxon>
        <taxon>Gryllidae</taxon>
        <taxon>Gryllinae</taxon>
        <taxon>Gryllus</taxon>
    </lineage>
</organism>
<dbReference type="SUPFAM" id="SSF47050">
    <property type="entry name" value="VHP, Villin headpiece domain"/>
    <property type="match status" value="1"/>
</dbReference>
<evidence type="ECO:0000256" key="5">
    <source>
        <dbReference type="SAM" id="MobiDB-lite"/>
    </source>
</evidence>
<dbReference type="PANTHER" id="PTHR11977:SF57">
    <property type="entry name" value="VILLIN-LIKE PROTEIN QUAIL"/>
    <property type="match status" value="1"/>
</dbReference>
<dbReference type="SMART" id="SM00262">
    <property type="entry name" value="GEL"/>
    <property type="match status" value="6"/>
</dbReference>
<dbReference type="SMART" id="SM00153">
    <property type="entry name" value="VHP"/>
    <property type="match status" value="1"/>
</dbReference>
<dbReference type="CDD" id="cd11292">
    <property type="entry name" value="gelsolin_S3_like"/>
    <property type="match status" value="1"/>
</dbReference>
<evidence type="ECO:0000256" key="3">
    <source>
        <dbReference type="ARBA" id="ARBA00022737"/>
    </source>
</evidence>
<dbReference type="GO" id="GO:0005546">
    <property type="term" value="F:phosphatidylinositol-4,5-bisphosphate binding"/>
    <property type="evidence" value="ECO:0007669"/>
    <property type="project" value="TreeGrafter"/>
</dbReference>
<dbReference type="InterPro" id="IPR007122">
    <property type="entry name" value="Villin/Gelsolin"/>
</dbReference>
<keyword evidence="4" id="KW-0009">Actin-binding</keyword>
<dbReference type="Gene3D" id="1.10.950.10">
    <property type="entry name" value="Villin headpiece domain"/>
    <property type="match status" value="1"/>
</dbReference>
<dbReference type="SUPFAM" id="SSF55753">
    <property type="entry name" value="Actin depolymerizing proteins"/>
    <property type="match status" value="6"/>
</dbReference>
<dbReference type="Pfam" id="PF02209">
    <property type="entry name" value="VHP"/>
    <property type="match status" value="1"/>
</dbReference>
<sequence length="892" mass="100527">MARGDTAHAANDDDTRPPTCNRRPPSTPPAMPARTEDGLWTQHRRFRRTMAAATDPAFKVISPTHTGFHIWRIENMQVVPVPKATWGSFYDGDSYIIYAASEYGKAAAADAKVYQVTGNSMEIHIHFWLGNDTSQDEAGVAAYKTVELDDYLGGTPTQHREAQGMESGRFKSYFKDGITILKGGVESGFNKVTDDFEPKLFHVKGRRQPTVTQLPAISWEYFNDGDVFILDTKEVVFLWIGQGANAGEKLKAAVVAGKLRDDHNASALVFVDDGDEQDMHAGEKKIFNEHLNLSERVIKSAEEAGADDEVESGLRNLLTLYQCEDEDGTYKVVELKSGPLYQSDLHSDGSFIVDNGIHGCWVWIGKRTPQKERTEAVRNAHGFVTKKGYPATTPVTRVVDGGEPTEFRVLFQSWKDKNQMLAVGRSAPGGRVAITVQTKQDAATFYDQPHLAADNQLWDDGSGSCTVWRIKDSELEEVPNKLHGLFFAGDSYVIHYSYWANGTEHHVLYYWLGDQSSDDEREVAALKVEEKDNELGGEALEIRVLQEKEPAHFLAMFHRGILIFNGGYVSADDGEDSEDTGIPQTFLLQVQGNNSYNTRATQVELQASSLNSNDVFVLKGKNNCYVWCGKGSTGDEREMAKHIAEIASKGDFAFVSEGQEKNDFWEEIGGKDEYVSDKRIADGERLPARLFQLFFKGGSIRVEEIINYQQCDLLSEDIMVLDIHDTIYLWIGKDSNEDERKKAVSSAVQYLETDPKGRDRKTPIIQVKQGFEPPTFTGFFPAWDPSLWDEATTFEKLRMQIEEQNPVIKYNGNDDVESGFTSEQSFYEHPKYSLEFLQETPADELPEDVNKLHKELHLSKDDFVTAFQMDYQTFCELPTWKQTNLKKEVRLF</sequence>
<evidence type="ECO:0000313" key="8">
    <source>
        <dbReference type="Proteomes" id="UP001378592"/>
    </source>
</evidence>
<dbReference type="Gene3D" id="3.40.20.10">
    <property type="entry name" value="Severin"/>
    <property type="match status" value="6"/>
</dbReference>
<dbReference type="InterPro" id="IPR036886">
    <property type="entry name" value="Villin_headpiece_dom_sf"/>
</dbReference>
<dbReference type="CDD" id="cd11288">
    <property type="entry name" value="gelsolin_S5_like"/>
    <property type="match status" value="1"/>
</dbReference>
<dbReference type="PANTHER" id="PTHR11977">
    <property type="entry name" value="VILLIN"/>
    <property type="match status" value="1"/>
</dbReference>
<dbReference type="InterPro" id="IPR007123">
    <property type="entry name" value="Gelsolin-like_dom"/>
</dbReference>
<dbReference type="InterPro" id="IPR003128">
    <property type="entry name" value="Villin_headpiece"/>
</dbReference>